<dbReference type="Proteomes" id="UP001189429">
    <property type="component" value="Unassembled WGS sequence"/>
</dbReference>
<protein>
    <recommendedName>
        <fullName evidence="1">CHAT domain-containing protein</fullName>
    </recommendedName>
</protein>
<sequence length="707" mass="77254">MVLSVTAQCADALADCRSKMFQGNLQEAKDVWLATVQLARDLRDTAAQVQALRGLGVLYVNLNCIHDALACYDEAKILAEELGDIVEHCTILHNQGFALTKLGRLELASVSFSDAIAVAASLKDRPGLTEREARQCAAVRLQSMARCGAVECALGNSKQGFVHLEMAYTEVESCIDVDWLRSARLVTLTQVGRCLCGLPLVDVSADFAYEPIDLRKGLGILLEVDESLQQARCSGGQVMYTKSQHEDVLRMIGLVYERLDELGHAISFLKQADASSWKRLMHLLEDSTSLSFRDDPLAVSIGVSLQKCLLRSGEAEEALSIAESRRARSLLALMGFGRTGGCTTAFSFDEMRGEAIAHAAAIVYFSVLGDQEICTWVISSQGSFVGVVRTNVAKELGEDDLTLASMAATVRGESGVCGRGEFPIDERPSSTWHEVHQSGVGDSEAYRGWQLSYLRRKRNQERLRSCYRALFQPVENLLQGEQHLILVLDQHLWMVPFPALQDSNGTFLIEKFSIRVAPSLQVLKCLATRRILAKRPGESEGTETALVVGVSSFNGHPHLKLETLGAVPDECLAVGDACASAGIQVQMLRNRDATVNRVMSLLPQATRLVHVCTHGLLDQVALVFHGDPESEILEASQLYDRTVSARLVVLSACNTSRGQIGSDGVVGLTRPFLVAGSDLVLGTLWRVPDESTCAFMKQFYHNLLSLQ</sequence>
<dbReference type="SUPFAM" id="SSF48452">
    <property type="entry name" value="TPR-like"/>
    <property type="match status" value="1"/>
</dbReference>
<dbReference type="SMART" id="SM00028">
    <property type="entry name" value="TPR"/>
    <property type="match status" value="2"/>
</dbReference>
<dbReference type="PANTHER" id="PTHR10098:SF108">
    <property type="entry name" value="TETRATRICOPEPTIDE REPEAT PROTEIN 28"/>
    <property type="match status" value="1"/>
</dbReference>
<dbReference type="Pfam" id="PF12770">
    <property type="entry name" value="CHAT"/>
    <property type="match status" value="1"/>
</dbReference>
<proteinExistence type="predicted"/>
<dbReference type="InterPro" id="IPR011990">
    <property type="entry name" value="TPR-like_helical_dom_sf"/>
</dbReference>
<reference evidence="2" key="1">
    <citation type="submission" date="2023-10" db="EMBL/GenBank/DDBJ databases">
        <authorList>
            <person name="Chen Y."/>
            <person name="Shah S."/>
            <person name="Dougan E. K."/>
            <person name="Thang M."/>
            <person name="Chan C."/>
        </authorList>
    </citation>
    <scope>NUCLEOTIDE SEQUENCE [LARGE SCALE GENOMIC DNA]</scope>
</reference>
<dbReference type="PANTHER" id="PTHR10098">
    <property type="entry name" value="RAPSYN-RELATED"/>
    <property type="match status" value="1"/>
</dbReference>
<dbReference type="InterPro" id="IPR019734">
    <property type="entry name" value="TPR_rpt"/>
</dbReference>
<evidence type="ECO:0000259" key="1">
    <source>
        <dbReference type="Pfam" id="PF12770"/>
    </source>
</evidence>
<evidence type="ECO:0000313" key="3">
    <source>
        <dbReference type="Proteomes" id="UP001189429"/>
    </source>
</evidence>
<organism evidence="2 3">
    <name type="scientific">Prorocentrum cordatum</name>
    <dbReference type="NCBI Taxonomy" id="2364126"/>
    <lineage>
        <taxon>Eukaryota</taxon>
        <taxon>Sar</taxon>
        <taxon>Alveolata</taxon>
        <taxon>Dinophyceae</taxon>
        <taxon>Prorocentrales</taxon>
        <taxon>Prorocentraceae</taxon>
        <taxon>Prorocentrum</taxon>
    </lineage>
</organism>
<comment type="caution">
    <text evidence="2">The sequence shown here is derived from an EMBL/GenBank/DDBJ whole genome shotgun (WGS) entry which is preliminary data.</text>
</comment>
<dbReference type="Gene3D" id="1.25.40.10">
    <property type="entry name" value="Tetratricopeptide repeat domain"/>
    <property type="match status" value="1"/>
</dbReference>
<accession>A0ABN9PF73</accession>
<feature type="domain" description="CHAT" evidence="1">
    <location>
        <begin position="461"/>
        <end position="705"/>
    </location>
</feature>
<evidence type="ECO:0000313" key="2">
    <source>
        <dbReference type="EMBL" id="CAK0790702.1"/>
    </source>
</evidence>
<keyword evidence="3" id="KW-1185">Reference proteome</keyword>
<gene>
    <name evidence="2" type="ORF">PCOR1329_LOCUS1916</name>
</gene>
<name>A0ABN9PF73_9DINO</name>
<dbReference type="InterPro" id="IPR024983">
    <property type="entry name" value="CHAT_dom"/>
</dbReference>
<dbReference type="EMBL" id="CAUYUJ010000466">
    <property type="protein sequence ID" value="CAK0790702.1"/>
    <property type="molecule type" value="Genomic_DNA"/>
</dbReference>